<protein>
    <submittedName>
        <fullName evidence="1">Uncharacterized protein</fullName>
    </submittedName>
</protein>
<reference evidence="2" key="1">
    <citation type="journal article" date="2019" name="Int. J. Syst. Evol. Microbiol.">
        <title>The Global Catalogue of Microorganisms (GCM) 10K type strain sequencing project: providing services to taxonomists for standard genome sequencing and annotation.</title>
        <authorList>
            <consortium name="The Broad Institute Genomics Platform"/>
            <consortium name="The Broad Institute Genome Sequencing Center for Infectious Disease"/>
            <person name="Wu L."/>
            <person name="Ma J."/>
        </authorList>
    </citation>
    <scope>NUCLEOTIDE SEQUENCE [LARGE SCALE GENOMIC DNA]</scope>
    <source>
        <strain evidence="2">CGMCC 1.12766</strain>
    </source>
</reference>
<comment type="caution">
    <text evidence="1">The sequence shown here is derived from an EMBL/GenBank/DDBJ whole genome shotgun (WGS) entry which is preliminary data.</text>
</comment>
<organism evidence="1 2">
    <name type="scientific">Glycocaulis albus</name>
    <dbReference type="NCBI Taxonomy" id="1382801"/>
    <lineage>
        <taxon>Bacteria</taxon>
        <taxon>Pseudomonadati</taxon>
        <taxon>Pseudomonadota</taxon>
        <taxon>Alphaproteobacteria</taxon>
        <taxon>Maricaulales</taxon>
        <taxon>Maricaulaceae</taxon>
        <taxon>Glycocaulis</taxon>
    </lineage>
</organism>
<proteinExistence type="predicted"/>
<dbReference type="RefSeq" id="WP_188453144.1">
    <property type="nucleotide sequence ID" value="NZ_BMFS01000020.1"/>
</dbReference>
<dbReference type="Proteomes" id="UP000648722">
    <property type="component" value="Unassembled WGS sequence"/>
</dbReference>
<sequence length="152" mass="16318">MSAALTSLPLYRIVLVGSVIIAGLLLALPAWRLAGAVEAYHGARELHASVASRVRPDCLSGVSSGEALTALLEQRWGGNFLPRHESVSAIDGRCRAHELQIDIRTTVSGLEQMLADLAREGPLSLRDLQCESREAGHIDCRVELVARLQAAS</sequence>
<dbReference type="EMBL" id="BMFS01000020">
    <property type="protein sequence ID" value="GGH08949.1"/>
    <property type="molecule type" value="Genomic_DNA"/>
</dbReference>
<evidence type="ECO:0000313" key="2">
    <source>
        <dbReference type="Proteomes" id="UP000648722"/>
    </source>
</evidence>
<evidence type="ECO:0000313" key="1">
    <source>
        <dbReference type="EMBL" id="GGH08949.1"/>
    </source>
</evidence>
<name>A0ABQ1Y176_9PROT</name>
<gene>
    <name evidence="1" type="ORF">GCM10007420_27210</name>
</gene>
<keyword evidence="2" id="KW-1185">Reference proteome</keyword>
<accession>A0ABQ1Y176</accession>